<name>A0ACC0P721_RHOML</name>
<dbReference type="EMBL" id="CM046391">
    <property type="protein sequence ID" value="KAI8561310.1"/>
    <property type="molecule type" value="Genomic_DNA"/>
</dbReference>
<sequence>MFLQFDVKRLPISKQTRQINSSTQRKKNPKPQNQEAMKSLLLTSPSSVNSTTTTASTAATSSTDMSNNGSETRDSCYFPKCRKDANCNCEMCLASINATRDLMPKSSLTKNSISKRVPTPRSPISFNPSVMSTPKPSNNPVTVSPPVISSPRIGFRGKSKRKKRGLGCGFVLMRLVLGLSLVFLAESGFSWAVFRVLKPGLSPEIMRNFGEKSWVLEGVHEKVEFLHREIKSFVTGDIEDYSSDESLWKINRDDLLLNSRCTLYKSTTEEVSIWGWPLQTAGLLTAGFSSRSLTILSGRVTEWSDGKLSYSTRNASETWVQQKWSASVVQLDPNTWILEYRRSGAVENSRIVSAVLEFLKFRLSREVKRMKQEFWLFPAFGNQYDDFTRDSFKVPT</sequence>
<dbReference type="Proteomes" id="UP001062846">
    <property type="component" value="Chromosome 4"/>
</dbReference>
<comment type="caution">
    <text evidence="1">The sequence shown here is derived from an EMBL/GenBank/DDBJ whole genome shotgun (WGS) entry which is preliminary data.</text>
</comment>
<gene>
    <name evidence="1" type="ORF">RHMOL_Rhmol04G0328700</name>
</gene>
<evidence type="ECO:0000313" key="2">
    <source>
        <dbReference type="Proteomes" id="UP001062846"/>
    </source>
</evidence>
<keyword evidence="2" id="KW-1185">Reference proteome</keyword>
<evidence type="ECO:0000313" key="1">
    <source>
        <dbReference type="EMBL" id="KAI8561310.1"/>
    </source>
</evidence>
<reference evidence="1" key="1">
    <citation type="submission" date="2022-02" db="EMBL/GenBank/DDBJ databases">
        <title>Plant Genome Project.</title>
        <authorList>
            <person name="Zhang R.-G."/>
        </authorList>
    </citation>
    <scope>NUCLEOTIDE SEQUENCE</scope>
    <source>
        <strain evidence="1">AT1</strain>
    </source>
</reference>
<organism evidence="1 2">
    <name type="scientific">Rhododendron molle</name>
    <name type="common">Chinese azalea</name>
    <name type="synonym">Azalea mollis</name>
    <dbReference type="NCBI Taxonomy" id="49168"/>
    <lineage>
        <taxon>Eukaryota</taxon>
        <taxon>Viridiplantae</taxon>
        <taxon>Streptophyta</taxon>
        <taxon>Embryophyta</taxon>
        <taxon>Tracheophyta</taxon>
        <taxon>Spermatophyta</taxon>
        <taxon>Magnoliopsida</taxon>
        <taxon>eudicotyledons</taxon>
        <taxon>Gunneridae</taxon>
        <taxon>Pentapetalae</taxon>
        <taxon>asterids</taxon>
        <taxon>Ericales</taxon>
        <taxon>Ericaceae</taxon>
        <taxon>Ericoideae</taxon>
        <taxon>Rhodoreae</taxon>
        <taxon>Rhododendron</taxon>
    </lineage>
</organism>
<proteinExistence type="predicted"/>
<protein>
    <submittedName>
        <fullName evidence="1">Uncharacterized protein</fullName>
    </submittedName>
</protein>
<accession>A0ACC0P721</accession>